<protein>
    <recommendedName>
        <fullName evidence="4">Major facilitator superfamily (MFS) profile domain-containing protein</fullName>
    </recommendedName>
</protein>
<dbReference type="OrthoDB" id="5086884at2759"/>
<reference evidence="2 3" key="1">
    <citation type="submission" date="2016-12" db="EMBL/GenBank/DDBJ databases">
        <title>The genomes of Aspergillus section Nigri reveals drivers in fungal speciation.</title>
        <authorList>
            <consortium name="DOE Joint Genome Institute"/>
            <person name="Vesth T.C."/>
            <person name="Nybo J."/>
            <person name="Theobald S."/>
            <person name="Brandl J."/>
            <person name="Frisvad J.C."/>
            <person name="Nielsen K.F."/>
            <person name="Lyhne E.K."/>
            <person name="Kogle M.E."/>
            <person name="Kuo A."/>
            <person name="Riley R."/>
            <person name="Clum A."/>
            <person name="Nolan M."/>
            <person name="Lipzen A."/>
            <person name="Salamov A."/>
            <person name="Henrissat B."/>
            <person name="Wiebenga A."/>
            <person name="De Vries R.P."/>
            <person name="Grigoriev I.V."/>
            <person name="Mortensen U.H."/>
            <person name="Andersen M.R."/>
            <person name="Baker S.E."/>
        </authorList>
    </citation>
    <scope>NUCLEOTIDE SEQUENCE [LARGE SCALE GENOMIC DNA]</scope>
    <source>
        <strain evidence="2 3">CBS 121591</strain>
    </source>
</reference>
<evidence type="ECO:0000256" key="1">
    <source>
        <dbReference type="SAM" id="Phobius"/>
    </source>
</evidence>
<dbReference type="AlphaFoldDB" id="A0A319CH10"/>
<evidence type="ECO:0000313" key="2">
    <source>
        <dbReference type="EMBL" id="PYH83579.1"/>
    </source>
</evidence>
<dbReference type="SUPFAM" id="SSF103473">
    <property type="entry name" value="MFS general substrate transporter"/>
    <property type="match status" value="1"/>
</dbReference>
<dbReference type="EMBL" id="KZ821688">
    <property type="protein sequence ID" value="PYH83579.1"/>
    <property type="molecule type" value="Genomic_DNA"/>
</dbReference>
<feature type="transmembrane region" description="Helical" evidence="1">
    <location>
        <begin position="20"/>
        <end position="41"/>
    </location>
</feature>
<evidence type="ECO:0000313" key="3">
    <source>
        <dbReference type="Proteomes" id="UP000248340"/>
    </source>
</evidence>
<dbReference type="STRING" id="1448315.A0A319CH10"/>
<organism evidence="2 3">
    <name type="scientific">Aspergillus uvarum CBS 121591</name>
    <dbReference type="NCBI Taxonomy" id="1448315"/>
    <lineage>
        <taxon>Eukaryota</taxon>
        <taxon>Fungi</taxon>
        <taxon>Dikarya</taxon>
        <taxon>Ascomycota</taxon>
        <taxon>Pezizomycotina</taxon>
        <taxon>Eurotiomycetes</taxon>
        <taxon>Eurotiomycetidae</taxon>
        <taxon>Eurotiales</taxon>
        <taxon>Aspergillaceae</taxon>
        <taxon>Aspergillus</taxon>
        <taxon>Aspergillus subgen. Circumdati</taxon>
    </lineage>
</organism>
<keyword evidence="3" id="KW-1185">Reference proteome</keyword>
<keyword evidence="1" id="KW-0472">Membrane</keyword>
<name>A0A319CH10_9EURO</name>
<dbReference type="Proteomes" id="UP000248340">
    <property type="component" value="Unassembled WGS sequence"/>
</dbReference>
<keyword evidence="1" id="KW-0812">Transmembrane</keyword>
<keyword evidence="1" id="KW-1133">Transmembrane helix</keyword>
<feature type="transmembrane region" description="Helical" evidence="1">
    <location>
        <begin position="61"/>
        <end position="85"/>
    </location>
</feature>
<dbReference type="GeneID" id="37141916"/>
<dbReference type="Gene3D" id="1.20.1250.20">
    <property type="entry name" value="MFS general substrate transporter like domains"/>
    <property type="match status" value="1"/>
</dbReference>
<sequence length="110" mass="12060">MTSKIIPTKSIGYGWRSSRLFIVAVISLTMFADTFLFSFVIPILPDILEDRLQQSPSHTQLLTSILLTLNALISILIAPFTGHLANGSRSNNQWMVISWVANAIGTAITA</sequence>
<dbReference type="VEuPathDB" id="FungiDB:BO82DRAFT_400339"/>
<proteinExistence type="predicted"/>
<dbReference type="RefSeq" id="XP_025493779.1">
    <property type="nucleotide sequence ID" value="XM_025639174.1"/>
</dbReference>
<accession>A0A319CH10</accession>
<evidence type="ECO:0008006" key="4">
    <source>
        <dbReference type="Google" id="ProtNLM"/>
    </source>
</evidence>
<dbReference type="InterPro" id="IPR036259">
    <property type="entry name" value="MFS_trans_sf"/>
</dbReference>
<gene>
    <name evidence="2" type="ORF">BO82DRAFT_400339</name>
</gene>